<evidence type="ECO:0000256" key="4">
    <source>
        <dbReference type="ARBA" id="ARBA00023002"/>
    </source>
</evidence>
<keyword evidence="5" id="KW-0503">Monooxygenase</keyword>
<protein>
    <recommendedName>
        <fullName evidence="5">Flavin-containing monooxygenase</fullName>
        <ecNumber evidence="5">1.-.-.-</ecNumber>
    </recommendedName>
</protein>
<keyword evidence="4 5" id="KW-0560">Oxidoreductase</keyword>
<keyword evidence="2 5" id="KW-0285">Flavoprotein</keyword>
<sequence>MDYSRMAHADADELIRGKRVVVVGSGKSGMDIVAQCAEANGSEHPCTLVYREANWMVDPNLTWADDFFEKLTTGRLAELLVHKPGEGLALSLLATALTPLRWLVGKVTEAYYKMLMPMRKHGMVPGHGFSAAALGWRAGVLPDRFYDMVDRGSIVLRRCGGSFGGFCADGVVLDGGAGGERVDADVVILATGFDADRLLRGVFVSPRFREVVVGRPSDAMLPLYRHCVHPRIPQMAVVGYAECGASIYPYEMMAKWVAHLLDGAVRLPGVAEWERWARRRSGAFFPKSCIDAVTTWYHDQLCRDMGYSPRRKKGAGFLAEWLQPYGPTDYAGIR</sequence>
<dbReference type="GO" id="GO:0004499">
    <property type="term" value="F:N,N-dimethylaniline monooxygenase activity"/>
    <property type="evidence" value="ECO:0007669"/>
    <property type="project" value="InterPro"/>
</dbReference>
<organism evidence="6 7">
    <name type="scientific">Panicum virgatum</name>
    <name type="common">Blackwell switchgrass</name>
    <dbReference type="NCBI Taxonomy" id="38727"/>
    <lineage>
        <taxon>Eukaryota</taxon>
        <taxon>Viridiplantae</taxon>
        <taxon>Streptophyta</taxon>
        <taxon>Embryophyta</taxon>
        <taxon>Tracheophyta</taxon>
        <taxon>Spermatophyta</taxon>
        <taxon>Magnoliopsida</taxon>
        <taxon>Liliopsida</taxon>
        <taxon>Poales</taxon>
        <taxon>Poaceae</taxon>
        <taxon>PACMAD clade</taxon>
        <taxon>Panicoideae</taxon>
        <taxon>Panicodae</taxon>
        <taxon>Paniceae</taxon>
        <taxon>Panicinae</taxon>
        <taxon>Panicum</taxon>
        <taxon>Panicum sect. Hiantes</taxon>
    </lineage>
</organism>
<dbReference type="InterPro" id="IPR020946">
    <property type="entry name" value="Flavin_mOase-like"/>
</dbReference>
<comment type="cofactor">
    <cofactor evidence="5">
        <name>FAD</name>
        <dbReference type="ChEBI" id="CHEBI:57692"/>
    </cofactor>
</comment>
<dbReference type="Gene3D" id="3.50.50.60">
    <property type="entry name" value="FAD/NAD(P)-binding domain"/>
    <property type="match status" value="2"/>
</dbReference>
<evidence type="ECO:0000313" key="7">
    <source>
        <dbReference type="Proteomes" id="UP000823388"/>
    </source>
</evidence>
<dbReference type="SUPFAM" id="SSF51905">
    <property type="entry name" value="FAD/NAD(P)-binding domain"/>
    <property type="match status" value="1"/>
</dbReference>
<accession>A0A8T0RD65</accession>
<evidence type="ECO:0000256" key="1">
    <source>
        <dbReference type="ARBA" id="ARBA00009183"/>
    </source>
</evidence>
<comment type="similarity">
    <text evidence="1 5">Belongs to the FMO family.</text>
</comment>
<evidence type="ECO:0000313" key="6">
    <source>
        <dbReference type="EMBL" id="KAG2583922.1"/>
    </source>
</evidence>
<dbReference type="PANTHER" id="PTHR23023">
    <property type="entry name" value="DIMETHYLANILINE MONOOXYGENASE"/>
    <property type="match status" value="1"/>
</dbReference>
<proteinExistence type="inferred from homology"/>
<dbReference type="Pfam" id="PF00743">
    <property type="entry name" value="FMO-like"/>
    <property type="match status" value="1"/>
</dbReference>
<gene>
    <name evidence="6" type="ORF">PVAP13_6KG252300</name>
</gene>
<dbReference type="EMBL" id="CM029047">
    <property type="protein sequence ID" value="KAG2583923.1"/>
    <property type="molecule type" value="Genomic_DNA"/>
</dbReference>
<dbReference type="Proteomes" id="UP000823388">
    <property type="component" value="Chromosome 6K"/>
</dbReference>
<dbReference type="InterPro" id="IPR050346">
    <property type="entry name" value="FMO-like"/>
</dbReference>
<evidence type="ECO:0000256" key="2">
    <source>
        <dbReference type="ARBA" id="ARBA00022630"/>
    </source>
</evidence>
<dbReference type="EMBL" id="CM029047">
    <property type="protein sequence ID" value="KAG2583922.1"/>
    <property type="molecule type" value="Genomic_DNA"/>
</dbReference>
<keyword evidence="3 5" id="KW-0274">FAD</keyword>
<dbReference type="GO" id="GO:0050661">
    <property type="term" value="F:NADP binding"/>
    <property type="evidence" value="ECO:0007669"/>
    <property type="project" value="InterPro"/>
</dbReference>
<keyword evidence="7" id="KW-1185">Reference proteome</keyword>
<reference evidence="6 7" key="1">
    <citation type="submission" date="2020-05" db="EMBL/GenBank/DDBJ databases">
        <title>WGS assembly of Panicum virgatum.</title>
        <authorList>
            <person name="Lovell J.T."/>
            <person name="Jenkins J."/>
            <person name="Shu S."/>
            <person name="Juenger T.E."/>
            <person name="Schmutz J."/>
        </authorList>
    </citation>
    <scope>NUCLEOTIDE SEQUENCE [LARGE SCALE GENOMIC DNA]</scope>
    <source>
        <strain evidence="6">AP13</strain>
        <strain evidence="7">cv. AP13</strain>
    </source>
</reference>
<dbReference type="EC" id="1.-.-.-" evidence="5"/>
<dbReference type="AlphaFoldDB" id="A0A8T0RD65"/>
<dbReference type="InterPro" id="IPR036188">
    <property type="entry name" value="FAD/NAD-bd_sf"/>
</dbReference>
<name>A0A8T0RD65_PANVG</name>
<evidence type="ECO:0000256" key="3">
    <source>
        <dbReference type="ARBA" id="ARBA00022827"/>
    </source>
</evidence>
<evidence type="ECO:0000256" key="5">
    <source>
        <dbReference type="RuleBase" id="RU361177"/>
    </source>
</evidence>
<dbReference type="GO" id="GO:0050660">
    <property type="term" value="F:flavin adenine dinucleotide binding"/>
    <property type="evidence" value="ECO:0007669"/>
    <property type="project" value="InterPro"/>
</dbReference>
<comment type="caution">
    <text evidence="6">The sequence shown here is derived from an EMBL/GenBank/DDBJ whole genome shotgun (WGS) entry which is preliminary data.</text>
</comment>